<evidence type="ECO:0000256" key="2">
    <source>
        <dbReference type="SAM" id="Phobius"/>
    </source>
</evidence>
<dbReference type="InterPro" id="IPR055397">
    <property type="entry name" value="TraK_C"/>
</dbReference>
<feature type="transmembrane region" description="Helical" evidence="2">
    <location>
        <begin position="63"/>
        <end position="80"/>
    </location>
</feature>
<feature type="transmembrane region" description="Helical" evidence="2">
    <location>
        <begin position="28"/>
        <end position="51"/>
    </location>
</feature>
<name>A0A1Q9BXI4_SYMMI</name>
<dbReference type="PANTHER" id="PTHR35272:SF4">
    <property type="entry name" value="THIOL:DISULFIDE INTERCHANGE PROTEIN DSBG"/>
    <property type="match status" value="1"/>
</dbReference>
<dbReference type="InterPro" id="IPR005498">
    <property type="entry name" value="T4SS_VirB10/TraB/TrbI"/>
</dbReference>
<keyword evidence="2" id="KW-1133">Transmembrane helix</keyword>
<protein>
    <submittedName>
        <fullName evidence="4">Protein TraB</fullName>
    </submittedName>
</protein>
<dbReference type="Gene3D" id="3.40.30.10">
    <property type="entry name" value="Glutaredoxin"/>
    <property type="match status" value="1"/>
</dbReference>
<evidence type="ECO:0000259" key="3">
    <source>
        <dbReference type="Pfam" id="PF23536"/>
    </source>
</evidence>
<dbReference type="InterPro" id="IPR036249">
    <property type="entry name" value="Thioredoxin-like_sf"/>
</dbReference>
<dbReference type="GO" id="GO:0019867">
    <property type="term" value="C:outer membrane"/>
    <property type="evidence" value="ECO:0007669"/>
    <property type="project" value="InterPro"/>
</dbReference>
<dbReference type="InterPro" id="IPR051470">
    <property type="entry name" value="Thiol:disulfide_interchange"/>
</dbReference>
<feature type="region of interest" description="Disordered" evidence="1">
    <location>
        <begin position="591"/>
        <end position="614"/>
    </location>
</feature>
<organism evidence="4 5">
    <name type="scientific">Symbiodinium microadriaticum</name>
    <name type="common">Dinoflagellate</name>
    <name type="synonym">Zooxanthella microadriatica</name>
    <dbReference type="NCBI Taxonomy" id="2951"/>
    <lineage>
        <taxon>Eukaryota</taxon>
        <taxon>Sar</taxon>
        <taxon>Alveolata</taxon>
        <taxon>Dinophyceae</taxon>
        <taxon>Suessiales</taxon>
        <taxon>Symbiodiniaceae</taxon>
        <taxon>Symbiodinium</taxon>
    </lineage>
</organism>
<proteinExistence type="predicted"/>
<dbReference type="InterPro" id="IPR033954">
    <property type="entry name" value="DiS-bond_Isoase_DsbC/G"/>
</dbReference>
<gene>
    <name evidence="4" type="primary">traB</name>
    <name evidence="4" type="ORF">AK812_SmicGene44823</name>
</gene>
<dbReference type="OrthoDB" id="10683533at2759"/>
<accession>A0A1Q9BXI4</accession>
<dbReference type="Pfam" id="PF23536">
    <property type="entry name" value="TraK_C"/>
    <property type="match status" value="1"/>
</dbReference>
<evidence type="ECO:0000313" key="4">
    <source>
        <dbReference type="EMBL" id="OLP75389.1"/>
    </source>
</evidence>
<dbReference type="EMBL" id="LSRX01002527">
    <property type="protein sequence ID" value="OLP75389.1"/>
    <property type="molecule type" value="Genomic_DNA"/>
</dbReference>
<dbReference type="SUPFAM" id="SSF52833">
    <property type="entry name" value="Thioredoxin-like"/>
    <property type="match status" value="1"/>
</dbReference>
<dbReference type="AlphaFoldDB" id="A0A1Q9BXI4"/>
<feature type="domain" description="TraK C-terminal" evidence="3">
    <location>
        <begin position="350"/>
        <end position="465"/>
    </location>
</feature>
<keyword evidence="2" id="KW-0812">Transmembrane</keyword>
<evidence type="ECO:0000313" key="5">
    <source>
        <dbReference type="Proteomes" id="UP000186817"/>
    </source>
</evidence>
<dbReference type="Pfam" id="PF03743">
    <property type="entry name" value="TrbI"/>
    <property type="match status" value="1"/>
</dbReference>
<feature type="compositionally biased region" description="Basic and acidic residues" evidence="1">
    <location>
        <begin position="597"/>
        <end position="608"/>
    </location>
</feature>
<dbReference type="PANTHER" id="PTHR35272">
    <property type="entry name" value="THIOL:DISULFIDE INTERCHANGE PROTEIN DSBC-RELATED"/>
    <property type="match status" value="1"/>
</dbReference>
<dbReference type="CDD" id="cd16430">
    <property type="entry name" value="TraB"/>
    <property type="match status" value="1"/>
</dbReference>
<comment type="caution">
    <text evidence="4">The sequence shown here is derived from an EMBL/GenBank/DDBJ whole genome shotgun (WGS) entry which is preliminary data.</text>
</comment>
<reference evidence="4 5" key="1">
    <citation type="submission" date="2016-02" db="EMBL/GenBank/DDBJ databases">
        <title>Genome analysis of coral dinoflagellate symbionts highlights evolutionary adaptations to a symbiotic lifestyle.</title>
        <authorList>
            <person name="Aranda M."/>
            <person name="Li Y."/>
            <person name="Liew Y.J."/>
            <person name="Baumgarten S."/>
            <person name="Simakov O."/>
            <person name="Wilson M."/>
            <person name="Piel J."/>
            <person name="Ashoor H."/>
            <person name="Bougouffa S."/>
            <person name="Bajic V.B."/>
            <person name="Ryu T."/>
            <person name="Ravasi T."/>
            <person name="Bayer T."/>
            <person name="Micklem G."/>
            <person name="Kim H."/>
            <person name="Bhak J."/>
            <person name="Lajeunesse T.C."/>
            <person name="Voolstra C.R."/>
        </authorList>
    </citation>
    <scope>NUCLEOTIDE SEQUENCE [LARGE SCALE GENOMIC DNA]</scope>
    <source>
        <strain evidence="4 5">CCMP2467</strain>
    </source>
</reference>
<dbReference type="Proteomes" id="UP000186817">
    <property type="component" value="Unassembled WGS sequence"/>
</dbReference>
<keyword evidence="2" id="KW-0472">Membrane</keyword>
<dbReference type="InterPro" id="IPR007973">
    <property type="entry name" value="Pilus_assembly_TraE"/>
</dbReference>
<keyword evidence="5" id="KW-1185">Reference proteome</keyword>
<dbReference type="CDD" id="cd03020">
    <property type="entry name" value="DsbA_DsbC_DsbG"/>
    <property type="match status" value="1"/>
</dbReference>
<sequence length="1139" mass="123704">MSEPVHISHSVDDPPKFFFWSVDEAMPFFVFLGIGVFTGRIFTMSLIGIVITRFYGENTTLKLVLVVSIICIGILSSTLMNRSQIVTIVPPNLTETTWLDEKTAGQPYMQAWAIYLANSMGNATPESVDMLKKSIGPFLDAGIYTQVMKRIDDQIDQIKRDRISLSFTPTRVYHDPKAPGTYFVEGSQGYRPVLTFINIKQGNHTATAGASTNASSSDNPAVDGINVQPDLIVEPGVNTLIPISLGQLNRIVTPFERPTVQRLQLTDVKVSVQGNVIYVSTTSTNPVALYISEKGDESVALSLSLVPQKIAPVQASLMLSRKVGNAPAGAGHAQSAGVMYGGNEAKARKWEQKDNYVETIRNILRAVALGDIPPGYAMGNLGSGHSIPNCNFSTGTAQDNIKYSFAGGQYIQGSQFSVIVGVAQNTGASTITVDESLCTHPNLAARALWSRNTLQPGQKTEAYFVIRNQSQQGVSQNAIAARLRALGEAIEKQNSNITDLKKSINVDEINKRLIAIEQQQRTDRIEQEKLKKRVAEGSTVLPYSKSVRSKDVYSGDNNAKQGVEKLTSDSVHENLNNDGTLQRVYENTQQPNPADFAADKDAKGKDGKAAPQATPDIISVHEDIKEVAAADPDDDPAFQTYLPATSILSGVFISGMDAPTSQNARKDPYPALIRIKKDAILPNRFRADVRECGMLAAGFGELSSERGYFRSEVITCIRDDGAVFESPLDAYAVGEDGKAGVRGRLVTKQGQYLAKALTAGFLQAASSLFSVQNIPTINVTRDNNSGKKNNTPYEQVMSSEALQGAAIAGVGGALERLADFYMNMAGDLFPVIEIDPGRSVDFIVQKGMPNAVTCMNIRDIHQLTDGDDYQDRIDAVPPGLVVWQLVVVMSTPMTLRKKVLSLILSASFAASAFAGADVNADTVFNNKAFMNAPKESKDVKRFVVPTNGIIALEVDGKVNLLSSNGRYLFKGTMYDTWAKKDLTTLDEITKYASIIPIKELKLNIADLQPAVWGDGPKKVILFTDPNCVHCAAALNQLADLDPHEYTVNVLSLGALGEPSQIRNKELYCASDRYRADRAIIAHEKTKFDQVKDCDMQALARRTITAQVLGVSMVPFIIRDDGAFSIGAPKQGLKAFLAGQ</sequence>
<evidence type="ECO:0000256" key="1">
    <source>
        <dbReference type="SAM" id="MobiDB-lite"/>
    </source>
</evidence>
<dbReference type="Pfam" id="PF05309">
    <property type="entry name" value="TraE"/>
    <property type="match status" value="1"/>
</dbReference>